<sequence>TDKNPLHKVTYKSEKVATAKSPEQRKLHKAFLRWHDPKNWPLLRKAMAEMGRQELIGDGENQLIPHYKAGEEQLVYEAHRRKNKGGEHQKRVGKPAQAAASKPNANAGKPQGGKMLTQHTGLPPKVRAGTGGKSKSTSKPKH</sequence>
<dbReference type="InterPro" id="IPR024560">
    <property type="entry name" value="UPF0313_C"/>
</dbReference>
<feature type="region of interest" description="Disordered" evidence="1">
    <location>
        <begin position="78"/>
        <end position="142"/>
    </location>
</feature>
<name>A0A1Y1QWK7_9GAMM</name>
<feature type="non-terminal residue" evidence="3">
    <location>
        <position position="1"/>
    </location>
</feature>
<gene>
    <name evidence="3" type="ORF">BWK73_06470</name>
</gene>
<proteinExistence type="predicted"/>
<reference evidence="3 4" key="1">
    <citation type="submission" date="2017-01" db="EMBL/GenBank/DDBJ databases">
        <title>Novel large sulfur bacteria in the metagenomes of groundwater-fed chemosynthetic microbial mats in the Lake Huron basin.</title>
        <authorList>
            <person name="Sharrar A.M."/>
            <person name="Flood B.E."/>
            <person name="Bailey J.V."/>
            <person name="Jones D.S."/>
            <person name="Biddanda B."/>
            <person name="Ruberg S.A."/>
            <person name="Marcus D.N."/>
            <person name="Dick G.J."/>
        </authorList>
    </citation>
    <scope>NUCLEOTIDE SEQUENCE [LARGE SCALE GENOMIC DNA]</scope>
    <source>
        <strain evidence="3">A8</strain>
    </source>
</reference>
<dbReference type="EMBL" id="MTEJ01000013">
    <property type="protein sequence ID" value="OQX15501.1"/>
    <property type="molecule type" value="Genomic_DNA"/>
</dbReference>
<dbReference type="AlphaFoldDB" id="A0A1Y1QWK7"/>
<evidence type="ECO:0000313" key="3">
    <source>
        <dbReference type="EMBL" id="OQX15501.1"/>
    </source>
</evidence>
<evidence type="ECO:0000259" key="2">
    <source>
        <dbReference type="Pfam" id="PF11842"/>
    </source>
</evidence>
<feature type="domain" description="UPF0313" evidence="2">
    <location>
        <begin position="1"/>
        <end position="125"/>
    </location>
</feature>
<protein>
    <submittedName>
        <fullName evidence="3">YgiQ family radical SAM protein</fullName>
    </submittedName>
</protein>
<dbReference type="Pfam" id="PF11842">
    <property type="entry name" value="DUF3362"/>
    <property type="match status" value="1"/>
</dbReference>
<organism evidence="3 4">
    <name type="scientific">Thiothrix lacustris</name>
    <dbReference type="NCBI Taxonomy" id="525917"/>
    <lineage>
        <taxon>Bacteria</taxon>
        <taxon>Pseudomonadati</taxon>
        <taxon>Pseudomonadota</taxon>
        <taxon>Gammaproteobacteria</taxon>
        <taxon>Thiotrichales</taxon>
        <taxon>Thiotrichaceae</taxon>
        <taxon>Thiothrix</taxon>
    </lineage>
</organism>
<evidence type="ECO:0000256" key="1">
    <source>
        <dbReference type="SAM" id="MobiDB-lite"/>
    </source>
</evidence>
<dbReference type="Proteomes" id="UP000192491">
    <property type="component" value="Unassembled WGS sequence"/>
</dbReference>
<evidence type="ECO:0000313" key="4">
    <source>
        <dbReference type="Proteomes" id="UP000192491"/>
    </source>
</evidence>
<accession>A0A1Y1QWK7</accession>
<comment type="caution">
    <text evidence="3">The sequence shown here is derived from an EMBL/GenBank/DDBJ whole genome shotgun (WGS) entry which is preliminary data.</text>
</comment>
<feature type="compositionally biased region" description="Low complexity" evidence="1">
    <location>
        <begin position="94"/>
        <end position="109"/>
    </location>
</feature>